<gene>
    <name evidence="12" type="ORF">CUNI_LOCUS5070</name>
</gene>
<dbReference type="PROSITE" id="PS50929">
    <property type="entry name" value="ABC_TM1F"/>
    <property type="match status" value="1"/>
</dbReference>
<dbReference type="InterPro" id="IPR050173">
    <property type="entry name" value="ABC_transporter_C-like"/>
</dbReference>
<evidence type="ECO:0000259" key="11">
    <source>
        <dbReference type="PROSITE" id="PS50929"/>
    </source>
</evidence>
<evidence type="ECO:0000259" key="10">
    <source>
        <dbReference type="PROSITE" id="PS50893"/>
    </source>
</evidence>
<feature type="non-terminal residue" evidence="12">
    <location>
        <position position="1"/>
    </location>
</feature>
<evidence type="ECO:0000256" key="2">
    <source>
        <dbReference type="ARBA" id="ARBA00009726"/>
    </source>
</evidence>
<comment type="subcellular location">
    <subcellularLocation>
        <location evidence="1">Membrane</location>
        <topology evidence="1">Multi-pass membrane protein</topology>
    </subcellularLocation>
</comment>
<evidence type="ECO:0000313" key="12">
    <source>
        <dbReference type="EMBL" id="CAG5119512.1"/>
    </source>
</evidence>
<feature type="transmembrane region" description="Helical" evidence="9">
    <location>
        <begin position="452"/>
        <end position="470"/>
    </location>
</feature>
<dbReference type="InterPro" id="IPR017871">
    <property type="entry name" value="ABC_transporter-like_CS"/>
</dbReference>
<dbReference type="Proteomes" id="UP000678393">
    <property type="component" value="Unassembled WGS sequence"/>
</dbReference>
<dbReference type="AlphaFoldDB" id="A0A8S3YV96"/>
<dbReference type="GO" id="GO:0005524">
    <property type="term" value="F:ATP binding"/>
    <property type="evidence" value="ECO:0007669"/>
    <property type="project" value="UniProtKB-KW"/>
</dbReference>
<dbReference type="PROSITE" id="PS50893">
    <property type="entry name" value="ABC_TRANSPORTER_2"/>
    <property type="match status" value="1"/>
</dbReference>
<feature type="domain" description="ABC transmembrane type-1" evidence="11">
    <location>
        <begin position="251"/>
        <end position="495"/>
    </location>
</feature>
<dbReference type="OrthoDB" id="6068694at2759"/>
<dbReference type="SUPFAM" id="SSF52540">
    <property type="entry name" value="P-loop containing nucleoside triphosphate hydrolases"/>
    <property type="match status" value="2"/>
</dbReference>
<keyword evidence="13" id="KW-1185">Reference proteome</keyword>
<dbReference type="InterPro" id="IPR011527">
    <property type="entry name" value="ABC1_TM_dom"/>
</dbReference>
<dbReference type="GO" id="GO:0016020">
    <property type="term" value="C:membrane"/>
    <property type="evidence" value="ECO:0007669"/>
    <property type="project" value="UniProtKB-SubCell"/>
</dbReference>
<feature type="transmembrane region" description="Helical" evidence="9">
    <location>
        <begin position="266"/>
        <end position="290"/>
    </location>
</feature>
<dbReference type="Gene3D" id="1.20.1560.10">
    <property type="entry name" value="ABC transporter type 1, transmembrane domain"/>
    <property type="match status" value="1"/>
</dbReference>
<keyword evidence="7 9" id="KW-1133">Transmembrane helix</keyword>
<evidence type="ECO:0000256" key="5">
    <source>
        <dbReference type="ARBA" id="ARBA00022741"/>
    </source>
</evidence>
<reference evidence="12" key="1">
    <citation type="submission" date="2021-04" db="EMBL/GenBank/DDBJ databases">
        <authorList>
            <consortium name="Molecular Ecology Group"/>
        </authorList>
    </citation>
    <scope>NUCLEOTIDE SEQUENCE</scope>
</reference>
<evidence type="ECO:0000313" key="13">
    <source>
        <dbReference type="Proteomes" id="UP000678393"/>
    </source>
</evidence>
<dbReference type="InterPro" id="IPR036640">
    <property type="entry name" value="ABC1_TM_sf"/>
</dbReference>
<dbReference type="GO" id="GO:0016887">
    <property type="term" value="F:ATP hydrolysis activity"/>
    <property type="evidence" value="ECO:0007669"/>
    <property type="project" value="InterPro"/>
</dbReference>
<dbReference type="Gene3D" id="3.40.50.300">
    <property type="entry name" value="P-loop containing nucleotide triphosphate hydrolases"/>
    <property type="match status" value="2"/>
</dbReference>
<evidence type="ECO:0000256" key="8">
    <source>
        <dbReference type="ARBA" id="ARBA00023136"/>
    </source>
</evidence>
<keyword evidence="3" id="KW-0813">Transport</keyword>
<evidence type="ECO:0000256" key="6">
    <source>
        <dbReference type="ARBA" id="ARBA00022840"/>
    </source>
</evidence>
<name>A0A8S3YV96_9EUPU</name>
<comment type="caution">
    <text evidence="12">The sequence shown here is derived from an EMBL/GenBank/DDBJ whole genome shotgun (WGS) entry which is preliminary data.</text>
</comment>
<feature type="transmembrane region" description="Helical" evidence="9">
    <location>
        <begin position="199"/>
        <end position="218"/>
    </location>
</feature>
<organism evidence="12 13">
    <name type="scientific">Candidula unifasciata</name>
    <dbReference type="NCBI Taxonomy" id="100452"/>
    <lineage>
        <taxon>Eukaryota</taxon>
        <taxon>Metazoa</taxon>
        <taxon>Spiralia</taxon>
        <taxon>Lophotrochozoa</taxon>
        <taxon>Mollusca</taxon>
        <taxon>Gastropoda</taxon>
        <taxon>Heterobranchia</taxon>
        <taxon>Euthyneura</taxon>
        <taxon>Panpulmonata</taxon>
        <taxon>Eupulmonata</taxon>
        <taxon>Stylommatophora</taxon>
        <taxon>Helicina</taxon>
        <taxon>Helicoidea</taxon>
        <taxon>Geomitridae</taxon>
        <taxon>Candidula</taxon>
    </lineage>
</organism>
<feature type="transmembrane region" description="Helical" evidence="9">
    <location>
        <begin position="347"/>
        <end position="377"/>
    </location>
</feature>
<comment type="similarity">
    <text evidence="2">Belongs to the ABC transporter superfamily. ABCC family. Conjugate transporter (TC 3.A.1.208) subfamily.</text>
</comment>
<dbReference type="EMBL" id="CAJHNH020000726">
    <property type="protein sequence ID" value="CAG5119512.1"/>
    <property type="molecule type" value="Genomic_DNA"/>
</dbReference>
<keyword evidence="8 9" id="KW-0472">Membrane</keyword>
<dbReference type="GO" id="GO:0140359">
    <property type="term" value="F:ABC-type transporter activity"/>
    <property type="evidence" value="ECO:0007669"/>
    <property type="project" value="InterPro"/>
</dbReference>
<dbReference type="Pfam" id="PF00005">
    <property type="entry name" value="ABC_tran"/>
    <property type="match status" value="1"/>
</dbReference>
<evidence type="ECO:0000256" key="4">
    <source>
        <dbReference type="ARBA" id="ARBA00022692"/>
    </source>
</evidence>
<protein>
    <submittedName>
        <fullName evidence="12">Uncharacterized protein</fullName>
    </submittedName>
</protein>
<evidence type="ECO:0000256" key="9">
    <source>
        <dbReference type="SAM" id="Phobius"/>
    </source>
</evidence>
<accession>A0A8S3YV96</accession>
<proteinExistence type="inferred from homology"/>
<dbReference type="InterPro" id="IPR027417">
    <property type="entry name" value="P-loop_NTPase"/>
</dbReference>
<keyword evidence="6" id="KW-0067">ATP-binding</keyword>
<evidence type="ECO:0000256" key="1">
    <source>
        <dbReference type="ARBA" id="ARBA00004141"/>
    </source>
</evidence>
<feature type="domain" description="ABC transporter" evidence="10">
    <location>
        <begin position="547"/>
        <end position="784"/>
    </location>
</feature>
<sequence>VIDSLPLGDQTVVGERGLALDPSMQAKVTLARAVYQNCDIYLVDDILKGMDAKSAMDIFKKCICGLLRAKTRLLITDNTQHIRMAHKIILMSQCRVHQFGGYSELLECGVDINKLLTSRSYKNVEVSRLADSSTPLIQDLAAASLALSSSSNPLTTGSKDSPAGSAFDILQADFKESGDPLIIGDGDSNHGGSMNSRSVYTTYFLLGGGVCGIIFFALTCQLEQGSFILCEWWLAFWAENYQNTSATVFEDNALLGQAATYLDYQVYIYIGLVCLTLVLGYLQAVIFYAIAQHAGRLLHDMAIGSLLQAPLAFFDANSRGGVLSHFLRDVGIVDSLPPVLLDSLQSFSVLIATAILVGCINYWLFIIIVPLVILFVWARIRFHKATQDVERIELASKSAVGAHVVSSMEGIQTLRSLSVEQRFLHKFDVYQDRSTAACYLHLAANRWFGIRVDLLGLAVVVGVVVASFLVVEFQELYLPASLVGLSLYYSINLINVNQPAIRKSAAVHFKMNSVSHLLQYYQLAPEVPILPASEPPTPPGWPRYGIITCEGVSVPPSGTMPAKGCNLLKNIWCCIRAQEKIGIIFSTTSEQRAFISMLFRLTDFMGVIRVDGVDIQTIPKNKLRDKIAYVPQNPSLFIGTVRENLDPRKLFPDASIWKVLEEVHLSTLVSCLPQKLATDIALVADGMSVGQRQLLRLAGAMLHQSKIIIYEEPTTSLDIMCNTIIHGVLRTKFQSHTVIHIAHLPDTIIYADRIKIISDGKIAEVDTPYALLQNANSKLNSLVSELGAAQANHLHQLALDKHEKRPYVAPHIDPADFPEFTPPGNGDFRSPNNLNVLPTFHSSRLAGVLNQLPTNKFSTDRL</sequence>
<evidence type="ECO:0000256" key="7">
    <source>
        <dbReference type="ARBA" id="ARBA00022989"/>
    </source>
</evidence>
<keyword evidence="5" id="KW-0547">Nucleotide-binding</keyword>
<dbReference type="InterPro" id="IPR003439">
    <property type="entry name" value="ABC_transporter-like_ATP-bd"/>
</dbReference>
<dbReference type="PANTHER" id="PTHR24223">
    <property type="entry name" value="ATP-BINDING CASSETTE SUB-FAMILY C"/>
    <property type="match status" value="1"/>
</dbReference>
<keyword evidence="4 9" id="KW-0812">Transmembrane</keyword>
<dbReference type="PROSITE" id="PS00211">
    <property type="entry name" value="ABC_TRANSPORTER_1"/>
    <property type="match status" value="1"/>
</dbReference>
<dbReference type="PANTHER" id="PTHR24223:SF456">
    <property type="entry name" value="MULTIDRUG RESISTANCE-ASSOCIATED PROTEIN LETHAL(2)03659"/>
    <property type="match status" value="1"/>
</dbReference>
<dbReference type="Pfam" id="PF00664">
    <property type="entry name" value="ABC_membrane"/>
    <property type="match status" value="1"/>
</dbReference>
<evidence type="ECO:0000256" key="3">
    <source>
        <dbReference type="ARBA" id="ARBA00022448"/>
    </source>
</evidence>
<dbReference type="SUPFAM" id="SSF90123">
    <property type="entry name" value="ABC transporter transmembrane region"/>
    <property type="match status" value="1"/>
</dbReference>